<feature type="binding site" evidence="7">
    <location>
        <position position="192"/>
    </location>
    <ligand>
        <name>S-adenosyl-L-methionine</name>
        <dbReference type="ChEBI" id="CHEBI:59789"/>
    </ligand>
</feature>
<dbReference type="EC" id="2.1.1.72" evidence="2 8"/>
<evidence type="ECO:0000313" key="10">
    <source>
        <dbReference type="Proteomes" id="UP000183508"/>
    </source>
</evidence>
<evidence type="ECO:0000256" key="8">
    <source>
        <dbReference type="RuleBase" id="RU361257"/>
    </source>
</evidence>
<dbReference type="STRING" id="392015.SAMN05421543_103166"/>
<dbReference type="PANTHER" id="PTHR30481:SF3">
    <property type="entry name" value="DNA ADENINE METHYLASE"/>
    <property type="match status" value="1"/>
</dbReference>
<dbReference type="GO" id="GO:0032259">
    <property type="term" value="P:methylation"/>
    <property type="evidence" value="ECO:0007669"/>
    <property type="project" value="UniProtKB-KW"/>
</dbReference>
<dbReference type="InterPro" id="IPR023095">
    <property type="entry name" value="Ade_MeTrfase_dom_2"/>
</dbReference>
<organism evidence="9 10">
    <name type="scientific">Alicyclobacillus macrosporangiidus</name>
    <dbReference type="NCBI Taxonomy" id="392015"/>
    <lineage>
        <taxon>Bacteria</taxon>
        <taxon>Bacillati</taxon>
        <taxon>Bacillota</taxon>
        <taxon>Bacilli</taxon>
        <taxon>Bacillales</taxon>
        <taxon>Alicyclobacillaceae</taxon>
        <taxon>Alicyclobacillus</taxon>
    </lineage>
</organism>
<dbReference type="GO" id="GO:1904047">
    <property type="term" value="F:S-adenosyl-L-methionine binding"/>
    <property type="evidence" value="ECO:0007669"/>
    <property type="project" value="TreeGrafter"/>
</dbReference>
<feature type="binding site" evidence="7">
    <location>
        <position position="25"/>
    </location>
    <ligand>
        <name>S-adenosyl-L-methionine</name>
        <dbReference type="ChEBI" id="CHEBI:59789"/>
    </ligand>
</feature>
<dbReference type="Gene3D" id="1.10.1020.10">
    <property type="entry name" value="Adenine-specific Methyltransferase, Domain 2"/>
    <property type="match status" value="1"/>
</dbReference>
<dbReference type="RefSeq" id="WP_074950040.1">
    <property type="nucleotide sequence ID" value="NZ_FPBV01000003.1"/>
</dbReference>
<dbReference type="PROSITE" id="PS00092">
    <property type="entry name" value="N6_MTASE"/>
    <property type="match status" value="1"/>
</dbReference>
<keyword evidence="4 8" id="KW-0808">Transferase</keyword>
<evidence type="ECO:0000256" key="3">
    <source>
        <dbReference type="ARBA" id="ARBA00022603"/>
    </source>
</evidence>
<dbReference type="NCBIfam" id="TIGR00571">
    <property type="entry name" value="dam"/>
    <property type="match status" value="1"/>
</dbReference>
<dbReference type="SUPFAM" id="SSF53335">
    <property type="entry name" value="S-adenosyl-L-methionine-dependent methyltransferases"/>
    <property type="match status" value="1"/>
</dbReference>
<comment type="catalytic activity">
    <reaction evidence="6 8">
        <text>a 2'-deoxyadenosine in DNA + S-adenosyl-L-methionine = an N(6)-methyl-2'-deoxyadenosine in DNA + S-adenosyl-L-homocysteine + H(+)</text>
        <dbReference type="Rhea" id="RHEA:15197"/>
        <dbReference type="Rhea" id="RHEA-COMP:12418"/>
        <dbReference type="Rhea" id="RHEA-COMP:12419"/>
        <dbReference type="ChEBI" id="CHEBI:15378"/>
        <dbReference type="ChEBI" id="CHEBI:57856"/>
        <dbReference type="ChEBI" id="CHEBI:59789"/>
        <dbReference type="ChEBI" id="CHEBI:90615"/>
        <dbReference type="ChEBI" id="CHEBI:90616"/>
        <dbReference type="EC" id="2.1.1.72"/>
    </reaction>
</comment>
<dbReference type="EMBL" id="FPBV01000003">
    <property type="protein sequence ID" value="SFU54228.1"/>
    <property type="molecule type" value="Genomic_DNA"/>
</dbReference>
<reference evidence="10" key="1">
    <citation type="submission" date="2016-10" db="EMBL/GenBank/DDBJ databases">
        <authorList>
            <person name="Varghese N."/>
        </authorList>
    </citation>
    <scope>NUCLEOTIDE SEQUENCE [LARGE SCALE GENOMIC DNA]</scope>
    <source>
        <strain evidence="10">DSM 17980</strain>
    </source>
</reference>
<evidence type="ECO:0000256" key="1">
    <source>
        <dbReference type="ARBA" id="ARBA00006594"/>
    </source>
</evidence>
<dbReference type="PIRSF" id="PIRSF000398">
    <property type="entry name" value="M_m6A_EcoRV"/>
    <property type="match status" value="1"/>
</dbReference>
<feature type="binding site" evidence="7">
    <location>
        <position position="21"/>
    </location>
    <ligand>
        <name>S-adenosyl-L-methionine</name>
        <dbReference type="ChEBI" id="CHEBI:59789"/>
    </ligand>
</feature>
<evidence type="ECO:0000256" key="7">
    <source>
        <dbReference type="PIRSR" id="PIRSR000398-1"/>
    </source>
</evidence>
<dbReference type="GO" id="GO:0009007">
    <property type="term" value="F:site-specific DNA-methyltransferase (adenine-specific) activity"/>
    <property type="evidence" value="ECO:0007669"/>
    <property type="project" value="UniProtKB-UniRule"/>
</dbReference>
<evidence type="ECO:0000256" key="6">
    <source>
        <dbReference type="ARBA" id="ARBA00047942"/>
    </source>
</evidence>
<dbReference type="GO" id="GO:0043565">
    <property type="term" value="F:sequence-specific DNA binding"/>
    <property type="evidence" value="ECO:0007669"/>
    <property type="project" value="TreeGrafter"/>
</dbReference>
<gene>
    <name evidence="9" type="ORF">SAMN05421543_103166</name>
</gene>
<evidence type="ECO:0000256" key="4">
    <source>
        <dbReference type="ARBA" id="ARBA00022679"/>
    </source>
</evidence>
<evidence type="ECO:0000313" key="9">
    <source>
        <dbReference type="EMBL" id="SFU54228.1"/>
    </source>
</evidence>
<evidence type="ECO:0000256" key="2">
    <source>
        <dbReference type="ARBA" id="ARBA00011900"/>
    </source>
</evidence>
<dbReference type="Proteomes" id="UP000183508">
    <property type="component" value="Unassembled WGS sequence"/>
</dbReference>
<comment type="similarity">
    <text evidence="1 8">Belongs to the N(4)/N(6)-methyltransferase family.</text>
</comment>
<dbReference type="GO" id="GO:0006298">
    <property type="term" value="P:mismatch repair"/>
    <property type="evidence" value="ECO:0007669"/>
    <property type="project" value="TreeGrafter"/>
</dbReference>
<evidence type="ECO:0000256" key="5">
    <source>
        <dbReference type="ARBA" id="ARBA00022691"/>
    </source>
</evidence>
<keyword evidence="5 8" id="KW-0949">S-adenosyl-L-methionine</keyword>
<dbReference type="GO" id="GO:0009307">
    <property type="term" value="P:DNA restriction-modification system"/>
    <property type="evidence" value="ECO:0007669"/>
    <property type="project" value="InterPro"/>
</dbReference>
<feature type="binding site" evidence="7">
    <location>
        <position position="71"/>
    </location>
    <ligand>
        <name>S-adenosyl-L-methionine</name>
        <dbReference type="ChEBI" id="CHEBI:59789"/>
    </ligand>
</feature>
<sequence>METTERPITQAAPALQPILKWAGGKRWLVPHLMPLWARYREAYPGGRLVEPFCGSLAVALGLRPKRALLNDINEHVVHFHDWVRRGLRIVIEMENDAELYYRHRDRFNALIAEGRQDSAEAASLFYYLNRTGYNGLCRFNRDGLFNVPFGRYKTIGYRRTFEEYQPVLADWTFTSGDFAAMTVRPGDFVYADPPYDVEFRQYSAGGFTWADQVRLAEWLAELDGPVVASNQATDRIVHLYRSLGFRIVFVDAPRRISCTGDRRPAREMLAYKGL</sequence>
<keyword evidence="10" id="KW-1185">Reference proteome</keyword>
<dbReference type="eggNOG" id="COG0338">
    <property type="taxonomic scope" value="Bacteria"/>
</dbReference>
<dbReference type="InterPro" id="IPR029063">
    <property type="entry name" value="SAM-dependent_MTases_sf"/>
</dbReference>
<name>A0A1I7H0I8_9BACL</name>
<proteinExistence type="inferred from homology"/>
<dbReference type="PANTHER" id="PTHR30481">
    <property type="entry name" value="DNA ADENINE METHYLASE"/>
    <property type="match status" value="1"/>
</dbReference>
<keyword evidence="3 8" id="KW-0489">Methyltransferase</keyword>
<accession>A0A1I7H0I8</accession>
<dbReference type="AlphaFoldDB" id="A0A1I7H0I8"/>
<dbReference type="InterPro" id="IPR012327">
    <property type="entry name" value="MeTrfase_D12"/>
</dbReference>
<dbReference type="Gene3D" id="3.40.50.150">
    <property type="entry name" value="Vaccinia Virus protein VP39"/>
    <property type="match status" value="1"/>
</dbReference>
<dbReference type="Pfam" id="PF02086">
    <property type="entry name" value="MethyltransfD12"/>
    <property type="match status" value="1"/>
</dbReference>
<dbReference type="InterPro" id="IPR012263">
    <property type="entry name" value="M_m6A_EcoRV"/>
</dbReference>
<dbReference type="InterPro" id="IPR002052">
    <property type="entry name" value="DNA_methylase_N6_adenine_CS"/>
</dbReference>
<protein>
    <recommendedName>
        <fullName evidence="2 8">Site-specific DNA-methyltransferase (adenine-specific)</fullName>
        <ecNumber evidence="2 8">2.1.1.72</ecNumber>
    </recommendedName>
</protein>
<dbReference type="PRINTS" id="PR00505">
    <property type="entry name" value="D12N6MTFRASE"/>
</dbReference>